<evidence type="ECO:0000313" key="1">
    <source>
        <dbReference type="EMBL" id="KAB7883023.1"/>
    </source>
</evidence>
<name>A0A6L4WN34_9BACT</name>
<evidence type="ECO:0000313" key="3">
    <source>
        <dbReference type="Proteomes" id="UP000461010"/>
    </source>
</evidence>
<comment type="caution">
    <text evidence="1">The sequence shown here is derived from an EMBL/GenBank/DDBJ whole genome shotgun (WGS) entry which is preliminary data.</text>
</comment>
<organism evidence="1 4">
    <name type="scientific">Poseidonibacter ostreae</name>
    <dbReference type="NCBI Taxonomy" id="2654171"/>
    <lineage>
        <taxon>Bacteria</taxon>
        <taxon>Pseudomonadati</taxon>
        <taxon>Campylobacterota</taxon>
        <taxon>Epsilonproteobacteria</taxon>
        <taxon>Campylobacterales</taxon>
        <taxon>Arcobacteraceae</taxon>
        <taxon>Poseidonibacter</taxon>
    </lineage>
</organism>
<dbReference type="RefSeq" id="WP_152192343.1">
    <property type="nucleotide sequence ID" value="NZ_WFKK01000110.1"/>
</dbReference>
<dbReference type="Proteomes" id="UP000461010">
    <property type="component" value="Unassembled WGS sequence"/>
</dbReference>
<dbReference type="Pfam" id="PF08843">
    <property type="entry name" value="AbiEii"/>
    <property type="match status" value="1"/>
</dbReference>
<dbReference type="Proteomes" id="UP000472839">
    <property type="component" value="Unassembled WGS sequence"/>
</dbReference>
<dbReference type="EMBL" id="WFKJ01000091">
    <property type="protein sequence ID" value="KAB7885962.1"/>
    <property type="molecule type" value="Genomic_DNA"/>
</dbReference>
<proteinExistence type="predicted"/>
<dbReference type="InterPro" id="IPR014942">
    <property type="entry name" value="AbiEii"/>
</dbReference>
<accession>A0A6L4WN34</accession>
<reference evidence="3 4" key="1">
    <citation type="submission" date="2019-10" db="EMBL/GenBank/DDBJ databases">
        <title>Poseidonibacter ostreae sp. nov., isolated from the gut of the Ostrea denselamellosa.</title>
        <authorList>
            <person name="Choi A."/>
        </authorList>
    </citation>
    <scope>NUCLEOTIDE SEQUENCE [LARGE SCALE GENOMIC DNA]</scope>
    <source>
        <strain evidence="1 4">SJOD-M-33</strain>
        <strain evidence="2 3">SJOD-M-5</strain>
    </source>
</reference>
<dbReference type="AlphaFoldDB" id="A0A6L4WN34"/>
<keyword evidence="3" id="KW-1185">Reference proteome</keyword>
<evidence type="ECO:0000313" key="2">
    <source>
        <dbReference type="EMBL" id="KAB7885962.1"/>
    </source>
</evidence>
<gene>
    <name evidence="2" type="ORF">GBG18_14865</name>
    <name evidence="1" type="ORF">GBG19_16315</name>
</gene>
<dbReference type="EMBL" id="WFKK01000110">
    <property type="protein sequence ID" value="KAB7883023.1"/>
    <property type="molecule type" value="Genomic_DNA"/>
</dbReference>
<protein>
    <submittedName>
        <fullName evidence="1">Uncharacterized protein</fullName>
    </submittedName>
</protein>
<sequence>MIGLFPDEYMLKFILDNVKLEFFSVNRPIQKEILKESSFVQFEDSQLKILDLQSIAKLKIVALLERDKSRDLFDFGTILDKKILTIKEIVDISNKTKSIDTLEGLCNFINNKKEPQDDETVYLNENETVNLTFDEIKNSVIHSMNLLINSD</sequence>
<evidence type="ECO:0000313" key="4">
    <source>
        <dbReference type="Proteomes" id="UP000472839"/>
    </source>
</evidence>